<evidence type="ECO:0000256" key="1">
    <source>
        <dbReference type="ARBA" id="ARBA00022603"/>
    </source>
</evidence>
<dbReference type="Gene3D" id="3.40.50.150">
    <property type="entry name" value="Vaccinia Virus protein VP39"/>
    <property type="match status" value="1"/>
</dbReference>
<dbReference type="GO" id="GO:0003676">
    <property type="term" value="F:nucleic acid binding"/>
    <property type="evidence" value="ECO:0007669"/>
    <property type="project" value="InterPro"/>
</dbReference>
<dbReference type="InterPro" id="IPR002052">
    <property type="entry name" value="DNA_methylase_N6_adenine_CS"/>
</dbReference>
<keyword evidence="2 3" id="KW-0808">Transferase</keyword>
<dbReference type="CDD" id="cd02440">
    <property type="entry name" value="AdoMet_MTases"/>
    <property type="match status" value="1"/>
</dbReference>
<organism evidence="3 4">
    <name type="scientific">Candidatus Aquarickettsia rohweri</name>
    <dbReference type="NCBI Taxonomy" id="2602574"/>
    <lineage>
        <taxon>Bacteria</taxon>
        <taxon>Pseudomonadati</taxon>
        <taxon>Pseudomonadota</taxon>
        <taxon>Alphaproteobacteria</taxon>
        <taxon>Rickettsiales</taxon>
        <taxon>Candidatus Midichloriaceae</taxon>
        <taxon>Candidatus Aquarickettsia</taxon>
    </lineage>
</organism>
<dbReference type="InterPro" id="IPR029063">
    <property type="entry name" value="SAM-dependent_MTases_sf"/>
</dbReference>
<evidence type="ECO:0000313" key="4">
    <source>
        <dbReference type="Proteomes" id="UP000279470"/>
    </source>
</evidence>
<keyword evidence="1 3" id="KW-0489">Methyltransferase</keyword>
<gene>
    <name evidence="3" type="primary">rsmD</name>
    <name evidence="3" type="ORF">EIC27_03250</name>
</gene>
<dbReference type="EC" id="2.1.1.171" evidence="3"/>
<keyword evidence="4" id="KW-1185">Reference proteome</keyword>
<dbReference type="AlphaFoldDB" id="A0A429XLS0"/>
<dbReference type="OrthoDB" id="9803017at2"/>
<protein>
    <submittedName>
        <fullName evidence="3">16S rRNA (Guanine(966)-N(2))-methyltransferase RsmD</fullName>
        <ecNumber evidence="3">2.1.1.171</ecNumber>
    </submittedName>
</protein>
<dbReference type="PANTHER" id="PTHR43542:SF1">
    <property type="entry name" value="METHYLTRANSFERASE"/>
    <property type="match status" value="1"/>
</dbReference>
<evidence type="ECO:0000313" key="3">
    <source>
        <dbReference type="EMBL" id="RST67211.1"/>
    </source>
</evidence>
<sequence>MRVIAGKYKNKKIVSSLKGLNVDIKPTTSKVKESVFNIVNSYFVKNYIDIDKSSFLDLCCGSGAVGIEAISRGFKQIYFIDRNNESLEITNFNLQNLKSNNKNWILIKSSFNDLQIECETVFDIIYLDPPYNMLITQEVLVSVAKYLHLNSLLIIETSREINPALLIGYDIISIKKYGKSFIFIIKLKG</sequence>
<dbReference type="PIRSF" id="PIRSF004553">
    <property type="entry name" value="CHP00095"/>
    <property type="match status" value="1"/>
</dbReference>
<dbReference type="SUPFAM" id="SSF53335">
    <property type="entry name" value="S-adenosyl-L-methionine-dependent methyltransferases"/>
    <property type="match status" value="1"/>
</dbReference>
<proteinExistence type="predicted"/>
<dbReference type="RefSeq" id="WP_126044713.1">
    <property type="nucleotide sequence ID" value="NZ_RXFM01000036.1"/>
</dbReference>
<name>A0A429XLS0_9RICK</name>
<dbReference type="NCBIfam" id="TIGR00095">
    <property type="entry name" value="16S rRNA (guanine(966)-N(2))-methyltransferase RsmD"/>
    <property type="match status" value="1"/>
</dbReference>
<dbReference type="Pfam" id="PF03602">
    <property type="entry name" value="Cons_hypoth95"/>
    <property type="match status" value="1"/>
</dbReference>
<reference evidence="4" key="1">
    <citation type="submission" date="2018-11" db="EMBL/GenBank/DDBJ databases">
        <title>Phylogenetic, genomic, and biogeographic characterization of a novel and ubiquitous marine invertebrate-associated Rickettsiales parasite, Candidatus Marinoinvertebrata rohwerii, gen. nov., sp. nov.</title>
        <authorList>
            <person name="Klinges J.G."/>
            <person name="Rosales S.M."/>
            <person name="Mcminds R."/>
            <person name="Shaver E.C."/>
            <person name="Shantz A."/>
            <person name="Peters E.C."/>
            <person name="Burkepile D.E."/>
            <person name="Silliman B.R."/>
            <person name="Vega Thurber R.L."/>
        </authorList>
    </citation>
    <scope>NUCLEOTIDE SEQUENCE [LARGE SCALE GENOMIC DNA]</scope>
    <source>
        <strain evidence="4">a_cerv_44</strain>
    </source>
</reference>
<dbReference type="InterPro" id="IPR004398">
    <property type="entry name" value="RNA_MeTrfase_RsmD"/>
</dbReference>
<comment type="caution">
    <text evidence="3">The sequence shown here is derived from an EMBL/GenBank/DDBJ whole genome shotgun (WGS) entry which is preliminary data.</text>
</comment>
<dbReference type="PANTHER" id="PTHR43542">
    <property type="entry name" value="METHYLTRANSFERASE"/>
    <property type="match status" value="1"/>
</dbReference>
<dbReference type="EMBL" id="RXFM01000036">
    <property type="protein sequence ID" value="RST67211.1"/>
    <property type="molecule type" value="Genomic_DNA"/>
</dbReference>
<evidence type="ECO:0000256" key="2">
    <source>
        <dbReference type="ARBA" id="ARBA00022679"/>
    </source>
</evidence>
<dbReference type="Proteomes" id="UP000279470">
    <property type="component" value="Unassembled WGS sequence"/>
</dbReference>
<dbReference type="GO" id="GO:0052913">
    <property type="term" value="F:16S rRNA (guanine(966)-N(2))-methyltransferase activity"/>
    <property type="evidence" value="ECO:0007669"/>
    <property type="project" value="UniProtKB-EC"/>
</dbReference>
<accession>A0A429XLS0</accession>
<dbReference type="PROSITE" id="PS00092">
    <property type="entry name" value="N6_MTASE"/>
    <property type="match status" value="1"/>
</dbReference>